<evidence type="ECO:0000256" key="1">
    <source>
        <dbReference type="SAM" id="MobiDB-lite"/>
    </source>
</evidence>
<protein>
    <recommendedName>
        <fullName evidence="6">BTB domain-containing protein</fullName>
    </recommendedName>
</protein>
<dbReference type="Gene3D" id="2.60.210.10">
    <property type="entry name" value="Apoptosis, Tumor Necrosis Factor Receptor Associated Protein 2, Chain A"/>
    <property type="match status" value="1"/>
</dbReference>
<dbReference type="STRING" id="1611254.A0A2G5VSP0"/>
<feature type="region of interest" description="Disordered" evidence="1">
    <location>
        <begin position="403"/>
        <end position="424"/>
    </location>
</feature>
<name>A0A2G5VSP0_9PELO</name>
<proteinExistence type="predicted"/>
<dbReference type="PANTHER" id="PTHR24413">
    <property type="entry name" value="SPECKLE-TYPE POZ PROTEIN"/>
    <property type="match status" value="1"/>
</dbReference>
<keyword evidence="5" id="KW-1185">Reference proteome</keyword>
<evidence type="ECO:0000313" key="4">
    <source>
        <dbReference type="EMBL" id="PIC54798.1"/>
    </source>
</evidence>
<evidence type="ECO:0000313" key="5">
    <source>
        <dbReference type="Proteomes" id="UP000230233"/>
    </source>
</evidence>
<accession>A0A2G5VSP0</accession>
<dbReference type="Proteomes" id="UP000230233">
    <property type="component" value="Chromosome I"/>
</dbReference>
<dbReference type="GO" id="GO:0030163">
    <property type="term" value="P:protein catabolic process"/>
    <property type="evidence" value="ECO:0007669"/>
    <property type="project" value="UniProtKB-ARBA"/>
</dbReference>
<dbReference type="PROSITE" id="PS50097">
    <property type="entry name" value="BTB"/>
    <property type="match status" value="1"/>
</dbReference>
<comment type="caution">
    <text evidence="4">The sequence shown here is derived from an EMBL/GenBank/DDBJ whole genome shotgun (WGS) entry which is preliminary data.</text>
</comment>
<feature type="compositionally biased region" description="Basic and acidic residues" evidence="1">
    <location>
        <begin position="403"/>
        <end position="417"/>
    </location>
</feature>
<dbReference type="PROSITE" id="PS50144">
    <property type="entry name" value="MATH"/>
    <property type="match status" value="1"/>
</dbReference>
<dbReference type="InterPro" id="IPR011333">
    <property type="entry name" value="SKP1/BTB/POZ_sf"/>
</dbReference>
<dbReference type="EMBL" id="PDUG01000001">
    <property type="protein sequence ID" value="PIC54798.1"/>
    <property type="molecule type" value="Genomic_DNA"/>
</dbReference>
<gene>
    <name evidence="4" type="primary">Cni-bath-40</name>
    <name evidence="4" type="synonym">Cnig_chr_I.g3901</name>
    <name evidence="4" type="ORF">B9Z55_003901</name>
</gene>
<feature type="region of interest" description="Disordered" evidence="1">
    <location>
        <begin position="1"/>
        <end position="24"/>
    </location>
</feature>
<dbReference type="InterPro" id="IPR008974">
    <property type="entry name" value="TRAF-like"/>
</dbReference>
<dbReference type="SUPFAM" id="SSF54695">
    <property type="entry name" value="POZ domain"/>
    <property type="match status" value="1"/>
</dbReference>
<evidence type="ECO:0000259" key="2">
    <source>
        <dbReference type="PROSITE" id="PS50097"/>
    </source>
</evidence>
<feature type="compositionally biased region" description="Polar residues" evidence="1">
    <location>
        <begin position="14"/>
        <end position="24"/>
    </location>
</feature>
<dbReference type="CDD" id="cd00121">
    <property type="entry name" value="MATH"/>
    <property type="match status" value="1"/>
</dbReference>
<feature type="domain" description="MATH" evidence="3">
    <location>
        <begin position="41"/>
        <end position="175"/>
    </location>
</feature>
<dbReference type="Pfam" id="PF00651">
    <property type="entry name" value="BTB"/>
    <property type="match status" value="1"/>
</dbReference>
<sequence>MSDRSGRSDHNYHSKPSCSSGRRQSASLHGNECMTNVESVVLTQRWTVSNFDSLLKLSQPGSCLRSTVFKDDAVPEACWQLCLYPGGKREENANNVSLFLKMSATSPSKEVVLKAEYRFYFLDDNDEPKFSNVNVGEFHAKPPKGGHSWGLRNIPTTKVQNSIRQDKSLVISCHIELIPDVSKVPCKRVPITPSLKLPTTAVPTSFVEREIRMFDNMEGTDMTILAGPVGGEREAFQVHTYKLRAHSDVFQMMLSHDNMREVRDKQIDINDFSPGAVRAMIEFIYSGGIRTEFDVYQATDVMQIAEKYQILALKSSCEQSLLDRLSVNNVLDCITQAEKFNTDVLYDACIDFSSSRLLKIVKINRKMSLVSNQSHITKSHLPGGPQSTSDHATACMEQLCQRDAHPSDRPASEDGQRQRRLSTH</sequence>
<dbReference type="Pfam" id="PF22486">
    <property type="entry name" value="MATH_2"/>
    <property type="match status" value="1"/>
</dbReference>
<dbReference type="CDD" id="cd18186">
    <property type="entry name" value="BTB_POZ_ZBTB_KLHL-like"/>
    <property type="match status" value="1"/>
</dbReference>
<dbReference type="InterPro" id="IPR002083">
    <property type="entry name" value="MATH/TRAF_dom"/>
</dbReference>
<dbReference type="InterPro" id="IPR000210">
    <property type="entry name" value="BTB/POZ_dom"/>
</dbReference>
<evidence type="ECO:0008006" key="6">
    <source>
        <dbReference type="Google" id="ProtNLM"/>
    </source>
</evidence>
<dbReference type="SMART" id="SM00225">
    <property type="entry name" value="BTB"/>
    <property type="match status" value="1"/>
</dbReference>
<feature type="compositionally biased region" description="Basic and acidic residues" evidence="1">
    <location>
        <begin position="1"/>
        <end position="12"/>
    </location>
</feature>
<dbReference type="OrthoDB" id="5771911at2759"/>
<dbReference type="AlphaFoldDB" id="A0A2G5VSP0"/>
<reference evidence="5" key="1">
    <citation type="submission" date="2017-10" db="EMBL/GenBank/DDBJ databases">
        <title>Rapid genome shrinkage in a self-fertile nematode reveals novel sperm competition proteins.</title>
        <authorList>
            <person name="Yin D."/>
            <person name="Schwarz E.M."/>
            <person name="Thomas C.G."/>
            <person name="Felde R.L."/>
            <person name="Korf I.F."/>
            <person name="Cutter A.D."/>
            <person name="Schartner C.M."/>
            <person name="Ralston E.J."/>
            <person name="Meyer B.J."/>
            <person name="Haag E.S."/>
        </authorList>
    </citation>
    <scope>NUCLEOTIDE SEQUENCE [LARGE SCALE GENOMIC DNA]</scope>
    <source>
        <strain evidence="5">JU1422</strain>
    </source>
</reference>
<feature type="domain" description="BTB" evidence="2">
    <location>
        <begin position="220"/>
        <end position="293"/>
    </location>
</feature>
<evidence type="ECO:0000259" key="3">
    <source>
        <dbReference type="PROSITE" id="PS50144"/>
    </source>
</evidence>
<dbReference type="Gene3D" id="3.30.710.10">
    <property type="entry name" value="Potassium Channel Kv1.1, Chain A"/>
    <property type="match status" value="1"/>
</dbReference>
<dbReference type="SUPFAM" id="SSF49599">
    <property type="entry name" value="TRAF domain-like"/>
    <property type="match status" value="1"/>
</dbReference>
<organism evidence="4 5">
    <name type="scientific">Caenorhabditis nigoni</name>
    <dbReference type="NCBI Taxonomy" id="1611254"/>
    <lineage>
        <taxon>Eukaryota</taxon>
        <taxon>Metazoa</taxon>
        <taxon>Ecdysozoa</taxon>
        <taxon>Nematoda</taxon>
        <taxon>Chromadorea</taxon>
        <taxon>Rhabditida</taxon>
        <taxon>Rhabditina</taxon>
        <taxon>Rhabditomorpha</taxon>
        <taxon>Rhabditoidea</taxon>
        <taxon>Rhabditidae</taxon>
        <taxon>Peloderinae</taxon>
        <taxon>Caenorhabditis</taxon>
    </lineage>
</organism>